<reference evidence="1" key="1">
    <citation type="submission" date="2020-07" db="EMBL/GenBank/DDBJ databases">
        <title>Multicomponent nature underlies the extraordinary mechanical properties of spider dragline silk.</title>
        <authorList>
            <person name="Kono N."/>
            <person name="Nakamura H."/>
            <person name="Mori M."/>
            <person name="Yoshida Y."/>
            <person name="Ohtoshi R."/>
            <person name="Malay A.D."/>
            <person name="Moran D.A.P."/>
            <person name="Tomita M."/>
            <person name="Numata K."/>
            <person name="Arakawa K."/>
        </authorList>
    </citation>
    <scope>NUCLEOTIDE SEQUENCE</scope>
</reference>
<sequence length="173" mass="19637">MMWEVLNTISLSICSTMCESYHLLVHWLTHVLAETFLPTVLMYGMVGYDSQGLPLIHSDIQSHFSIGNGYFDVNTLLSTGCFISHDTHQLTPFHSTHCTTTSYHRAICCSAYTLYRQNFHTTHILLWSVHISTKKIVAMTFTPTLVLIPYFGDIYGNSTDEAMDPLGYNFTLN</sequence>
<name>A0A8X6JVK6_TRICU</name>
<proteinExistence type="predicted"/>
<protein>
    <submittedName>
        <fullName evidence="1">Uncharacterized protein</fullName>
    </submittedName>
</protein>
<evidence type="ECO:0000313" key="2">
    <source>
        <dbReference type="Proteomes" id="UP000887116"/>
    </source>
</evidence>
<gene>
    <name evidence="1" type="ORF">TNCT_466381</name>
</gene>
<evidence type="ECO:0000313" key="1">
    <source>
        <dbReference type="EMBL" id="GFR19911.1"/>
    </source>
</evidence>
<comment type="caution">
    <text evidence="1">The sequence shown here is derived from an EMBL/GenBank/DDBJ whole genome shotgun (WGS) entry which is preliminary data.</text>
</comment>
<dbReference type="EMBL" id="BMAO01027836">
    <property type="protein sequence ID" value="GFR19911.1"/>
    <property type="molecule type" value="Genomic_DNA"/>
</dbReference>
<accession>A0A8X6JVK6</accession>
<dbReference type="Proteomes" id="UP000887116">
    <property type="component" value="Unassembled WGS sequence"/>
</dbReference>
<keyword evidence="2" id="KW-1185">Reference proteome</keyword>
<organism evidence="1 2">
    <name type="scientific">Trichonephila clavata</name>
    <name type="common">Joro spider</name>
    <name type="synonym">Nephila clavata</name>
    <dbReference type="NCBI Taxonomy" id="2740835"/>
    <lineage>
        <taxon>Eukaryota</taxon>
        <taxon>Metazoa</taxon>
        <taxon>Ecdysozoa</taxon>
        <taxon>Arthropoda</taxon>
        <taxon>Chelicerata</taxon>
        <taxon>Arachnida</taxon>
        <taxon>Araneae</taxon>
        <taxon>Araneomorphae</taxon>
        <taxon>Entelegynae</taxon>
        <taxon>Araneoidea</taxon>
        <taxon>Nephilidae</taxon>
        <taxon>Trichonephila</taxon>
    </lineage>
</organism>
<dbReference type="AlphaFoldDB" id="A0A8X6JVK6"/>